<gene>
    <name evidence="2" type="ORF">SAMN05444002_2412</name>
</gene>
<name>A0A1N6GEA4_9RHOB</name>
<feature type="transmembrane region" description="Helical" evidence="1">
    <location>
        <begin position="34"/>
        <end position="60"/>
    </location>
</feature>
<evidence type="ECO:0000313" key="2">
    <source>
        <dbReference type="EMBL" id="SIO05807.1"/>
    </source>
</evidence>
<accession>A0A1N6GEA4</accession>
<dbReference type="STRING" id="1217970.SAMN05444002_2412"/>
<dbReference type="Proteomes" id="UP000184932">
    <property type="component" value="Unassembled WGS sequence"/>
</dbReference>
<sequence>MTHPLTLAALFLASAALGLVCLKSNLLVPKLMALLFLFPYGLLMSVIVLTPAFVTPLLTGRKTAYRGWKPTLAAYFGVMAGVNSTFLWPGAA</sequence>
<evidence type="ECO:0000313" key="3">
    <source>
        <dbReference type="Proteomes" id="UP000184932"/>
    </source>
</evidence>
<feature type="transmembrane region" description="Helical" evidence="1">
    <location>
        <begin position="72"/>
        <end position="91"/>
    </location>
</feature>
<organism evidence="2 3">
    <name type="scientific">Vannielia litorea</name>
    <dbReference type="NCBI Taxonomy" id="1217970"/>
    <lineage>
        <taxon>Bacteria</taxon>
        <taxon>Pseudomonadati</taxon>
        <taxon>Pseudomonadota</taxon>
        <taxon>Alphaproteobacteria</taxon>
        <taxon>Rhodobacterales</taxon>
        <taxon>Paracoccaceae</taxon>
        <taxon>Vannielia</taxon>
    </lineage>
</organism>
<protein>
    <submittedName>
        <fullName evidence="2">Uncharacterized protein</fullName>
    </submittedName>
</protein>
<evidence type="ECO:0000256" key="1">
    <source>
        <dbReference type="SAM" id="Phobius"/>
    </source>
</evidence>
<proteinExistence type="predicted"/>
<dbReference type="EMBL" id="FSRL01000001">
    <property type="protein sequence ID" value="SIO05807.1"/>
    <property type="molecule type" value="Genomic_DNA"/>
</dbReference>
<keyword evidence="1" id="KW-0472">Membrane</keyword>
<keyword evidence="1" id="KW-0812">Transmembrane</keyword>
<dbReference type="RefSeq" id="WP_074256436.1">
    <property type="nucleotide sequence ID" value="NZ_FSRL01000001.1"/>
</dbReference>
<keyword evidence="1" id="KW-1133">Transmembrane helix</keyword>
<reference evidence="3" key="1">
    <citation type="submission" date="2016-11" db="EMBL/GenBank/DDBJ databases">
        <authorList>
            <person name="Varghese N."/>
            <person name="Submissions S."/>
        </authorList>
    </citation>
    <scope>NUCLEOTIDE SEQUENCE [LARGE SCALE GENOMIC DNA]</scope>
    <source>
        <strain evidence="3">DSM 29440</strain>
    </source>
</reference>
<dbReference type="AlphaFoldDB" id="A0A1N6GEA4"/>
<keyword evidence="3" id="KW-1185">Reference proteome</keyword>